<evidence type="ECO:0000256" key="2">
    <source>
        <dbReference type="SAM" id="SignalP"/>
    </source>
</evidence>
<name>A0A402D5C9_9BACT</name>
<dbReference type="Proteomes" id="UP000287394">
    <property type="component" value="Chromosome"/>
</dbReference>
<accession>A0A402D5C9</accession>
<protein>
    <submittedName>
        <fullName evidence="3">Uncharacterized protein</fullName>
    </submittedName>
</protein>
<dbReference type="RefSeq" id="WP_119324709.1">
    <property type="nucleotide sequence ID" value="NZ_AP025739.1"/>
</dbReference>
<feature type="compositionally biased region" description="Gly residues" evidence="1">
    <location>
        <begin position="424"/>
        <end position="437"/>
    </location>
</feature>
<feature type="compositionally biased region" description="Gly residues" evidence="1">
    <location>
        <begin position="379"/>
        <end position="401"/>
    </location>
</feature>
<feature type="compositionally biased region" description="Gly residues" evidence="1">
    <location>
        <begin position="175"/>
        <end position="202"/>
    </location>
</feature>
<evidence type="ECO:0000256" key="1">
    <source>
        <dbReference type="SAM" id="MobiDB-lite"/>
    </source>
</evidence>
<gene>
    <name evidence="3" type="ORF">CCAX7_18140</name>
</gene>
<proteinExistence type="predicted"/>
<feature type="region of interest" description="Disordered" evidence="1">
    <location>
        <begin position="356"/>
        <end position="448"/>
    </location>
</feature>
<feature type="compositionally biased region" description="Gly residues" evidence="1">
    <location>
        <begin position="210"/>
        <end position="223"/>
    </location>
</feature>
<feature type="compositionally biased region" description="Pro residues" evidence="1">
    <location>
        <begin position="409"/>
        <end position="423"/>
    </location>
</feature>
<feature type="region of interest" description="Disordered" evidence="1">
    <location>
        <begin position="175"/>
        <end position="240"/>
    </location>
</feature>
<keyword evidence="2" id="KW-0732">Signal</keyword>
<dbReference type="AlphaFoldDB" id="A0A402D5C9"/>
<feature type="chain" id="PRO_5043512302" evidence="2">
    <location>
        <begin position="29"/>
        <end position="448"/>
    </location>
</feature>
<sequence length="448" mass="43820">MKTNRGLSPRTRQRALTIAIGVALAAIAAATRADVSIVSDVNVTGAPNRGPGPGMGFGGAAQKFPKTVSIYYKGAKARAEEKGGPVTIYDAAAGKIYTLDTTKKTYYVQSLSEIGTGGRAPFAQAGATPPPSSKITLKQTDDTQTIASAKAAKFSVDGSLSFGFGFGGRFGGGGGFRGGPPMGGDGNGGGPPGGGDFNGGPPGGGPPDGAPGGGQDDAQGGGNSARRRGRGRANGARMAPPATKVTGYVWLSDKVKLPSGKGATALPSAQWASVTAFGLVKPLADALDAQGDLPLRSEITITRSMPPRPSMGDDATGDGTPPAPIEIKTVVTTVVKSLSTKALSDTLFTVPSGYKKVDPPARPFGRFGGRRGGANSQGNFGGGPGGGGGFGGGGQQGGDGAPPGDDNGGPPPMDGGDGGPPPMDGGGDGGPPMDGGPGGPPPPDGGDG</sequence>
<feature type="compositionally biased region" description="Pro residues" evidence="1">
    <location>
        <begin position="438"/>
        <end position="448"/>
    </location>
</feature>
<dbReference type="EMBL" id="AP025739">
    <property type="protein sequence ID" value="BDI29763.1"/>
    <property type="molecule type" value="Genomic_DNA"/>
</dbReference>
<reference evidence="3 4" key="1">
    <citation type="journal article" date="2019" name="Int. J. Syst. Evol. Microbiol.">
        <title>Capsulimonas corticalis gen. nov., sp. nov., an aerobic capsulated bacterium, of a novel bacterial order, Capsulimonadales ord. nov., of the class Armatimonadia of the phylum Armatimonadetes.</title>
        <authorList>
            <person name="Li J."/>
            <person name="Kudo C."/>
            <person name="Tonouchi A."/>
        </authorList>
    </citation>
    <scope>NUCLEOTIDE SEQUENCE [LARGE SCALE GENOMIC DNA]</scope>
    <source>
        <strain evidence="3 4">AX-7</strain>
    </source>
</reference>
<organism evidence="3 4">
    <name type="scientific">Capsulimonas corticalis</name>
    <dbReference type="NCBI Taxonomy" id="2219043"/>
    <lineage>
        <taxon>Bacteria</taxon>
        <taxon>Bacillati</taxon>
        <taxon>Armatimonadota</taxon>
        <taxon>Armatimonadia</taxon>
        <taxon>Capsulimonadales</taxon>
        <taxon>Capsulimonadaceae</taxon>
        <taxon>Capsulimonas</taxon>
    </lineage>
</organism>
<feature type="region of interest" description="Disordered" evidence="1">
    <location>
        <begin position="303"/>
        <end position="322"/>
    </location>
</feature>
<keyword evidence="4" id="KW-1185">Reference proteome</keyword>
<dbReference type="KEGG" id="ccot:CCAX7_18140"/>
<evidence type="ECO:0000313" key="3">
    <source>
        <dbReference type="EMBL" id="BDI29763.1"/>
    </source>
</evidence>
<feature type="signal peptide" evidence="2">
    <location>
        <begin position="1"/>
        <end position="28"/>
    </location>
</feature>
<evidence type="ECO:0000313" key="4">
    <source>
        <dbReference type="Proteomes" id="UP000287394"/>
    </source>
</evidence>